<gene>
    <name evidence="6" type="ORF">FHX42_001529</name>
</gene>
<dbReference type="GO" id="GO:0043565">
    <property type="term" value="F:sequence-specific DNA binding"/>
    <property type="evidence" value="ECO:0007669"/>
    <property type="project" value="InterPro"/>
</dbReference>
<sequence length="94" mass="10276">MFAGTNFTVAAWIRARRVEMCQRDLADPHMANLPVAAIAARWGFKGASHFGQVFRGGAGRTPAEFRREVMTQLRENRSTGSCSPPGRSGSPPQE</sequence>
<dbReference type="PANTHER" id="PTHR46796">
    <property type="entry name" value="HTH-TYPE TRANSCRIPTIONAL ACTIVATOR RHAS-RELATED"/>
    <property type="match status" value="1"/>
</dbReference>
<evidence type="ECO:0000256" key="4">
    <source>
        <dbReference type="SAM" id="MobiDB-lite"/>
    </source>
</evidence>
<evidence type="ECO:0000259" key="5">
    <source>
        <dbReference type="PROSITE" id="PS01124"/>
    </source>
</evidence>
<accession>A0A839DTD8</accession>
<comment type="caution">
    <text evidence="6">The sequence shown here is derived from an EMBL/GenBank/DDBJ whole genome shotgun (WGS) entry which is preliminary data.</text>
</comment>
<keyword evidence="3" id="KW-0804">Transcription</keyword>
<dbReference type="SMART" id="SM00342">
    <property type="entry name" value="HTH_ARAC"/>
    <property type="match status" value="1"/>
</dbReference>
<proteinExistence type="predicted"/>
<dbReference type="GO" id="GO:0003700">
    <property type="term" value="F:DNA-binding transcription factor activity"/>
    <property type="evidence" value="ECO:0007669"/>
    <property type="project" value="InterPro"/>
</dbReference>
<dbReference type="EMBL" id="JACGWZ010000001">
    <property type="protein sequence ID" value="MBA8824200.1"/>
    <property type="molecule type" value="Genomic_DNA"/>
</dbReference>
<feature type="region of interest" description="Disordered" evidence="4">
    <location>
        <begin position="72"/>
        <end position="94"/>
    </location>
</feature>
<dbReference type="Proteomes" id="UP000569329">
    <property type="component" value="Unassembled WGS sequence"/>
</dbReference>
<dbReference type="Gene3D" id="1.10.10.60">
    <property type="entry name" value="Homeodomain-like"/>
    <property type="match status" value="1"/>
</dbReference>
<dbReference type="Pfam" id="PF12833">
    <property type="entry name" value="HTH_18"/>
    <property type="match status" value="1"/>
</dbReference>
<dbReference type="AlphaFoldDB" id="A0A839DTD8"/>
<dbReference type="InterPro" id="IPR018060">
    <property type="entry name" value="HTH_AraC"/>
</dbReference>
<evidence type="ECO:0000256" key="2">
    <source>
        <dbReference type="ARBA" id="ARBA00023125"/>
    </source>
</evidence>
<evidence type="ECO:0000313" key="7">
    <source>
        <dbReference type="Proteomes" id="UP000569329"/>
    </source>
</evidence>
<keyword evidence="2" id="KW-0238">DNA-binding</keyword>
<feature type="compositionally biased region" description="Low complexity" evidence="4">
    <location>
        <begin position="80"/>
        <end position="94"/>
    </location>
</feature>
<feature type="domain" description="HTH araC/xylS-type" evidence="5">
    <location>
        <begin position="1"/>
        <end position="68"/>
    </location>
</feature>
<dbReference type="SUPFAM" id="SSF46689">
    <property type="entry name" value="Homeodomain-like"/>
    <property type="match status" value="1"/>
</dbReference>
<organism evidence="6 7">
    <name type="scientific">Halosaccharopolyspora lacisalsi</name>
    <dbReference type="NCBI Taxonomy" id="1000566"/>
    <lineage>
        <taxon>Bacteria</taxon>
        <taxon>Bacillati</taxon>
        <taxon>Actinomycetota</taxon>
        <taxon>Actinomycetes</taxon>
        <taxon>Pseudonocardiales</taxon>
        <taxon>Pseudonocardiaceae</taxon>
        <taxon>Halosaccharopolyspora</taxon>
    </lineage>
</organism>
<dbReference type="InterPro" id="IPR050204">
    <property type="entry name" value="AraC_XylS_family_regulators"/>
</dbReference>
<keyword evidence="1" id="KW-0805">Transcription regulation</keyword>
<dbReference type="PANTHER" id="PTHR46796:SF10">
    <property type="entry name" value="TRANSCRIPTIONAL ACTIVATOR FEAR"/>
    <property type="match status" value="1"/>
</dbReference>
<name>A0A839DTD8_9PSEU</name>
<dbReference type="InterPro" id="IPR009057">
    <property type="entry name" value="Homeodomain-like_sf"/>
</dbReference>
<evidence type="ECO:0000256" key="1">
    <source>
        <dbReference type="ARBA" id="ARBA00023015"/>
    </source>
</evidence>
<protein>
    <submittedName>
        <fullName evidence="6">Transcriptional regulator GlxA family with amidase domain</fullName>
    </submittedName>
</protein>
<evidence type="ECO:0000256" key="3">
    <source>
        <dbReference type="ARBA" id="ARBA00023163"/>
    </source>
</evidence>
<keyword evidence="7" id="KW-1185">Reference proteome</keyword>
<evidence type="ECO:0000313" key="6">
    <source>
        <dbReference type="EMBL" id="MBA8824200.1"/>
    </source>
</evidence>
<dbReference type="PROSITE" id="PS01124">
    <property type="entry name" value="HTH_ARAC_FAMILY_2"/>
    <property type="match status" value="1"/>
</dbReference>
<reference evidence="6 7" key="1">
    <citation type="submission" date="2020-07" db="EMBL/GenBank/DDBJ databases">
        <title>Sequencing the genomes of 1000 actinobacteria strains.</title>
        <authorList>
            <person name="Klenk H.-P."/>
        </authorList>
    </citation>
    <scope>NUCLEOTIDE SEQUENCE [LARGE SCALE GENOMIC DNA]</scope>
    <source>
        <strain evidence="6 7">DSM 45975</strain>
    </source>
</reference>